<protein>
    <submittedName>
        <fullName evidence="6">Helix-turn-helix domain-containing protein</fullName>
    </submittedName>
</protein>
<dbReference type="InterPro" id="IPR018060">
    <property type="entry name" value="HTH_AraC"/>
</dbReference>
<keyword evidence="3" id="KW-0804">Transcription</keyword>
<name>A0A6I6EJV2_9GAMM</name>
<dbReference type="PRINTS" id="PR00032">
    <property type="entry name" value="HTHARAC"/>
</dbReference>
<organism evidence="6 7">
    <name type="scientific">Erwinia sorbitola</name>
    <dbReference type="NCBI Taxonomy" id="2681984"/>
    <lineage>
        <taxon>Bacteria</taxon>
        <taxon>Pseudomonadati</taxon>
        <taxon>Pseudomonadota</taxon>
        <taxon>Gammaproteobacteria</taxon>
        <taxon>Enterobacterales</taxon>
        <taxon>Erwiniaceae</taxon>
        <taxon>Erwinia</taxon>
    </lineage>
</organism>
<dbReference type="PROSITE" id="PS01124">
    <property type="entry name" value="HTH_ARAC_FAMILY_2"/>
    <property type="match status" value="1"/>
</dbReference>
<keyword evidence="4" id="KW-0472">Membrane</keyword>
<feature type="domain" description="HTH araC/xylS-type" evidence="5">
    <location>
        <begin position="219"/>
        <end position="319"/>
    </location>
</feature>
<dbReference type="GO" id="GO:0003700">
    <property type="term" value="F:DNA-binding transcription factor activity"/>
    <property type="evidence" value="ECO:0007669"/>
    <property type="project" value="InterPro"/>
</dbReference>
<dbReference type="InterPro" id="IPR009057">
    <property type="entry name" value="Homeodomain-like_sf"/>
</dbReference>
<dbReference type="PANTHER" id="PTHR43280:SF29">
    <property type="entry name" value="ARAC-FAMILY TRANSCRIPTIONAL REGULATOR"/>
    <property type="match status" value="1"/>
</dbReference>
<evidence type="ECO:0000256" key="4">
    <source>
        <dbReference type="SAM" id="Phobius"/>
    </source>
</evidence>
<dbReference type="PANTHER" id="PTHR43280">
    <property type="entry name" value="ARAC-FAMILY TRANSCRIPTIONAL REGULATOR"/>
    <property type="match status" value="1"/>
</dbReference>
<dbReference type="GO" id="GO:0043565">
    <property type="term" value="F:sequence-specific DNA binding"/>
    <property type="evidence" value="ECO:0007669"/>
    <property type="project" value="InterPro"/>
</dbReference>
<evidence type="ECO:0000256" key="2">
    <source>
        <dbReference type="ARBA" id="ARBA00023125"/>
    </source>
</evidence>
<feature type="transmembrane region" description="Helical" evidence="4">
    <location>
        <begin position="82"/>
        <end position="99"/>
    </location>
</feature>
<proteinExistence type="predicted"/>
<dbReference type="Proteomes" id="UP000424752">
    <property type="component" value="Chromosome"/>
</dbReference>
<dbReference type="SUPFAM" id="SSF46689">
    <property type="entry name" value="Homeodomain-like"/>
    <property type="match status" value="1"/>
</dbReference>
<keyword evidence="1" id="KW-0805">Transcription regulation</keyword>
<evidence type="ECO:0000256" key="1">
    <source>
        <dbReference type="ARBA" id="ARBA00023015"/>
    </source>
</evidence>
<sequence>MLIPVNFLLSLVCVLLLVQRRDGGRVFQLLLWLCLLHSLIAGLAIMLPDEKLWHRLQPITAAALPLMCRMALVQAMEGSVRIVRSALVVILMIVCVLLLPQGIDWLMPAIWLGCAVLMLRRLKTSGNLPPKTAPTDGTLTLRGWQLLALLLIVVALLDVAITLLMSFAEGAGTAELLLAGNLSMAGVMSLLLLLGHPSREPVVSRVAREVSAADPAIMARIDALMQEGLYREPQLNLARLARKAGIPTRQVSAAINALHQQSVSQYVNGWRIREAGERLAGRSQTVIEVMESVGFQTKSNFNREFRRITGKTPSEWRREAWEQAENN</sequence>
<reference evidence="6 7" key="1">
    <citation type="submission" date="2019-12" db="EMBL/GenBank/DDBJ databases">
        <title>Erwinia sp. nov., isolated from droppings of birds in the Qinghai-Tiebt plateau of China.</title>
        <authorList>
            <person name="Ge Y."/>
        </authorList>
    </citation>
    <scope>NUCLEOTIDE SEQUENCE [LARGE SCALE GENOMIC DNA]</scope>
    <source>
        <strain evidence="6 7">J780</strain>
    </source>
</reference>
<dbReference type="Pfam" id="PF12833">
    <property type="entry name" value="HTH_18"/>
    <property type="match status" value="1"/>
</dbReference>
<evidence type="ECO:0000259" key="5">
    <source>
        <dbReference type="PROSITE" id="PS01124"/>
    </source>
</evidence>
<dbReference type="KEGG" id="erwi:GN242_06515"/>
<dbReference type="InterPro" id="IPR020449">
    <property type="entry name" value="Tscrpt_reg_AraC-type_HTH"/>
</dbReference>
<gene>
    <name evidence="6" type="ORF">GN242_06515</name>
</gene>
<keyword evidence="2" id="KW-0238">DNA-binding</keyword>
<dbReference type="Gene3D" id="1.10.10.60">
    <property type="entry name" value="Homeodomain-like"/>
    <property type="match status" value="1"/>
</dbReference>
<dbReference type="EMBL" id="CP046509">
    <property type="protein sequence ID" value="QGU86881.1"/>
    <property type="molecule type" value="Genomic_DNA"/>
</dbReference>
<dbReference type="RefSeq" id="WP_156287083.1">
    <property type="nucleotide sequence ID" value="NZ_CP046509.1"/>
</dbReference>
<evidence type="ECO:0000256" key="3">
    <source>
        <dbReference type="ARBA" id="ARBA00023163"/>
    </source>
</evidence>
<evidence type="ECO:0000313" key="6">
    <source>
        <dbReference type="EMBL" id="QGU86881.1"/>
    </source>
</evidence>
<keyword evidence="4" id="KW-1133">Transmembrane helix</keyword>
<feature type="transmembrane region" description="Helical" evidence="4">
    <location>
        <begin position="30"/>
        <end position="47"/>
    </location>
</feature>
<keyword evidence="4" id="KW-0812">Transmembrane</keyword>
<feature type="transmembrane region" description="Helical" evidence="4">
    <location>
        <begin position="143"/>
        <end position="164"/>
    </location>
</feature>
<dbReference type="AlphaFoldDB" id="A0A6I6EJV2"/>
<dbReference type="SMART" id="SM00342">
    <property type="entry name" value="HTH_ARAC"/>
    <property type="match status" value="1"/>
</dbReference>
<feature type="transmembrane region" description="Helical" evidence="4">
    <location>
        <begin position="176"/>
        <end position="195"/>
    </location>
</feature>
<evidence type="ECO:0000313" key="7">
    <source>
        <dbReference type="Proteomes" id="UP000424752"/>
    </source>
</evidence>
<accession>A0A6I6EJV2</accession>